<dbReference type="Pfam" id="PF12937">
    <property type="entry name" value="F-box-like"/>
    <property type="match status" value="1"/>
</dbReference>
<dbReference type="Gene3D" id="1.20.1280.50">
    <property type="match status" value="1"/>
</dbReference>
<dbReference type="InterPro" id="IPR036047">
    <property type="entry name" value="F-box-like_dom_sf"/>
</dbReference>
<evidence type="ECO:0000259" key="2">
    <source>
        <dbReference type="PROSITE" id="PS50181"/>
    </source>
</evidence>
<dbReference type="SMART" id="SM00256">
    <property type="entry name" value="FBOX"/>
    <property type="match status" value="1"/>
</dbReference>
<keyword evidence="4" id="KW-1185">Reference proteome</keyword>
<proteinExistence type="predicted"/>
<sequence length="715" mass="83311">MAPTVLDLLFQAHQKQKEAQKSHKRLKITPKNTPSSSQKDFQSSTNPSSQTGTCYERPKRRAICLKRSSKLHMLPSLPLDILFEIFGHLSPSDLLQLTRTSKNLRELLLEKSATTIWKSSFRRVVDIPCPTDVSYPAWASLMYDKECHICSAPNIRTYSYHLRIRLCGKCVKKHLTEEYDWPQDKEIRKLIEECIPCATWGRTDRNVCLAKTIMSFLEDLRKHARQGQKATFVEGMKEQLKPRVENAELWHKWSEGLFDERQKELDNTRSKRGEVLKNKLRAEGYEAELLRLEQAAPVPYLTEPFSGWEYHPLVKQPKPLTDRNWDQIKDGMIRYMEQVKTIRLREERRALIWQRREIAATEWQAFRGENKLASEFLPNQIDVWLWEPIKSIIEKPSDALVNASSFNKLFAPVLLGSFVAKWQEDKHCQLRRLYPFDIWHPRQPELKQATCVFSCTRSSFHSTSSFGDWFDGQHPCMWYPEFLHHPCNTLDTRGYWLDEDDDDDDDEDNHEQDPVEKELRIMPSLRTDVEFKGFRRRRWSTRWLMFDQKASRTVENILEACELSPYTLTEALDAADPRLVCLKCSFGAKCDGERRYPILTWRGAVQHSFKKHWGDAGVAWQKISDEDAAAARAAEANEPARRNIQIPPEKSWRCGHCKDTSQDQGRMTFSALESHFDTSHGGKTGIEEGLHYYKSLDRPPREPLITQMIPKGPCV</sequence>
<accession>A0ABR3A7W0</accession>
<feature type="compositionally biased region" description="Polar residues" evidence="1">
    <location>
        <begin position="30"/>
        <end position="53"/>
    </location>
</feature>
<dbReference type="CDD" id="cd09917">
    <property type="entry name" value="F-box_SF"/>
    <property type="match status" value="1"/>
</dbReference>
<protein>
    <recommendedName>
        <fullName evidence="2">F-box domain-containing protein</fullName>
    </recommendedName>
</protein>
<name>A0ABR3A7W0_9AGAR</name>
<evidence type="ECO:0000313" key="4">
    <source>
        <dbReference type="Proteomes" id="UP001437256"/>
    </source>
</evidence>
<gene>
    <name evidence="3" type="ORF">AAF712_003431</name>
</gene>
<reference evidence="3 4" key="1">
    <citation type="submission" date="2024-05" db="EMBL/GenBank/DDBJ databases">
        <title>A draft genome resource for the thread blight pathogen Marasmius tenuissimus strain MS-2.</title>
        <authorList>
            <person name="Yulfo-Soto G.E."/>
            <person name="Baruah I.K."/>
            <person name="Amoako-Attah I."/>
            <person name="Bukari Y."/>
            <person name="Meinhardt L.W."/>
            <person name="Bailey B.A."/>
            <person name="Cohen S.P."/>
        </authorList>
    </citation>
    <scope>NUCLEOTIDE SEQUENCE [LARGE SCALE GENOMIC DNA]</scope>
    <source>
        <strain evidence="3 4">MS-2</strain>
    </source>
</reference>
<comment type="caution">
    <text evidence="3">The sequence shown here is derived from an EMBL/GenBank/DDBJ whole genome shotgun (WGS) entry which is preliminary data.</text>
</comment>
<evidence type="ECO:0000256" key="1">
    <source>
        <dbReference type="SAM" id="MobiDB-lite"/>
    </source>
</evidence>
<evidence type="ECO:0000313" key="3">
    <source>
        <dbReference type="EMBL" id="KAL0069406.1"/>
    </source>
</evidence>
<dbReference type="Proteomes" id="UP001437256">
    <property type="component" value="Unassembled WGS sequence"/>
</dbReference>
<organism evidence="3 4">
    <name type="scientific">Marasmius tenuissimus</name>
    <dbReference type="NCBI Taxonomy" id="585030"/>
    <lineage>
        <taxon>Eukaryota</taxon>
        <taxon>Fungi</taxon>
        <taxon>Dikarya</taxon>
        <taxon>Basidiomycota</taxon>
        <taxon>Agaricomycotina</taxon>
        <taxon>Agaricomycetes</taxon>
        <taxon>Agaricomycetidae</taxon>
        <taxon>Agaricales</taxon>
        <taxon>Marasmiineae</taxon>
        <taxon>Marasmiaceae</taxon>
        <taxon>Marasmius</taxon>
    </lineage>
</organism>
<dbReference type="EMBL" id="JBBXMP010000012">
    <property type="protein sequence ID" value="KAL0069406.1"/>
    <property type="molecule type" value="Genomic_DNA"/>
</dbReference>
<dbReference type="PROSITE" id="PS50181">
    <property type="entry name" value="FBOX"/>
    <property type="match status" value="1"/>
</dbReference>
<dbReference type="InterPro" id="IPR001810">
    <property type="entry name" value="F-box_dom"/>
</dbReference>
<feature type="domain" description="F-box" evidence="2">
    <location>
        <begin position="71"/>
        <end position="120"/>
    </location>
</feature>
<dbReference type="SUPFAM" id="SSF81383">
    <property type="entry name" value="F-box domain"/>
    <property type="match status" value="1"/>
</dbReference>
<feature type="region of interest" description="Disordered" evidence="1">
    <location>
        <begin position="16"/>
        <end position="54"/>
    </location>
</feature>